<keyword evidence="1" id="KW-1133">Transmembrane helix</keyword>
<organism evidence="2 3">
    <name type="scientific">Cellulophaga geojensis KL-A</name>
    <dbReference type="NCBI Taxonomy" id="1328323"/>
    <lineage>
        <taxon>Bacteria</taxon>
        <taxon>Pseudomonadati</taxon>
        <taxon>Bacteroidota</taxon>
        <taxon>Flavobacteriia</taxon>
        <taxon>Flavobacteriales</taxon>
        <taxon>Flavobacteriaceae</taxon>
        <taxon>Cellulophaga</taxon>
    </lineage>
</organism>
<accession>A0ABP3B9A2</accession>
<gene>
    <name evidence="2" type="ORF">KLA_04911</name>
</gene>
<keyword evidence="1" id="KW-0472">Membrane</keyword>
<keyword evidence="1" id="KW-0812">Transmembrane</keyword>
<evidence type="ECO:0000313" key="2">
    <source>
        <dbReference type="EMBL" id="EWH14333.1"/>
    </source>
</evidence>
<comment type="caution">
    <text evidence="2">The sequence shown here is derived from an EMBL/GenBank/DDBJ whole genome shotgun (WGS) entry which is preliminary data.</text>
</comment>
<evidence type="ECO:0008006" key="4">
    <source>
        <dbReference type="Google" id="ProtNLM"/>
    </source>
</evidence>
<name>A0ABP3B9A2_9FLAO</name>
<proteinExistence type="predicted"/>
<keyword evidence="3" id="KW-1185">Reference proteome</keyword>
<sequence length="47" mass="5817">MEYYFFTLWIAVMAFYCYKLFAAHKSLKKVEYNNAHKLKEKQIKIHK</sequence>
<dbReference type="RefSeq" id="WP_013622084.1">
    <property type="nucleotide sequence ID" value="NZ_ARZX01000004.1"/>
</dbReference>
<feature type="transmembrane region" description="Helical" evidence="1">
    <location>
        <begin position="6"/>
        <end position="22"/>
    </location>
</feature>
<evidence type="ECO:0000313" key="3">
    <source>
        <dbReference type="Proteomes" id="UP000019275"/>
    </source>
</evidence>
<evidence type="ECO:0000256" key="1">
    <source>
        <dbReference type="SAM" id="Phobius"/>
    </source>
</evidence>
<protein>
    <recommendedName>
        <fullName evidence="4">CcmD family protein</fullName>
    </recommendedName>
</protein>
<dbReference type="Proteomes" id="UP000019275">
    <property type="component" value="Unassembled WGS sequence"/>
</dbReference>
<dbReference type="EMBL" id="ARZX01000004">
    <property type="protein sequence ID" value="EWH14333.1"/>
    <property type="molecule type" value="Genomic_DNA"/>
</dbReference>
<reference evidence="2 3" key="1">
    <citation type="journal article" date="2014" name="Genome Announc.">
        <title>Draft Genome Sequence of the Carrageenan-Degrading Bacterium Cellulophaga sp. Strain KL-A, Isolated from Decaying Marine Algae.</title>
        <authorList>
            <person name="Shan D."/>
            <person name="Ying J."/>
            <person name="Li X."/>
            <person name="Gao Z."/>
            <person name="Wei G."/>
            <person name="Shao Z."/>
        </authorList>
    </citation>
    <scope>NUCLEOTIDE SEQUENCE [LARGE SCALE GENOMIC DNA]</scope>
    <source>
        <strain evidence="2 3">KL-A</strain>
    </source>
</reference>